<feature type="region of interest" description="Disordered" evidence="1">
    <location>
        <begin position="1"/>
        <end position="60"/>
    </location>
</feature>
<dbReference type="Proteomes" id="UP001419268">
    <property type="component" value="Unassembled WGS sequence"/>
</dbReference>
<sequence>MTSAEKMADDVLRHLTGKRSSISSAFEEGTQSGSHTVGYASGQSKCKHSSTDQSPMKRTK</sequence>
<organism evidence="2 3">
    <name type="scientific">Stephania cephalantha</name>
    <dbReference type="NCBI Taxonomy" id="152367"/>
    <lineage>
        <taxon>Eukaryota</taxon>
        <taxon>Viridiplantae</taxon>
        <taxon>Streptophyta</taxon>
        <taxon>Embryophyta</taxon>
        <taxon>Tracheophyta</taxon>
        <taxon>Spermatophyta</taxon>
        <taxon>Magnoliopsida</taxon>
        <taxon>Ranunculales</taxon>
        <taxon>Menispermaceae</taxon>
        <taxon>Menispermoideae</taxon>
        <taxon>Cissampelideae</taxon>
        <taxon>Stephania</taxon>
    </lineage>
</organism>
<gene>
    <name evidence="2" type="ORF">Scep_026170</name>
</gene>
<proteinExistence type="predicted"/>
<dbReference type="AlphaFoldDB" id="A0AAP0EJL9"/>
<evidence type="ECO:0000313" key="3">
    <source>
        <dbReference type="Proteomes" id="UP001419268"/>
    </source>
</evidence>
<comment type="caution">
    <text evidence="2">The sequence shown here is derived from an EMBL/GenBank/DDBJ whole genome shotgun (WGS) entry which is preliminary data.</text>
</comment>
<reference evidence="2 3" key="1">
    <citation type="submission" date="2024-01" db="EMBL/GenBank/DDBJ databases">
        <title>Genome assemblies of Stephania.</title>
        <authorList>
            <person name="Yang L."/>
        </authorList>
    </citation>
    <scope>NUCLEOTIDE SEQUENCE [LARGE SCALE GENOMIC DNA]</scope>
    <source>
        <strain evidence="2">JXDWG</strain>
        <tissue evidence="2">Leaf</tissue>
    </source>
</reference>
<keyword evidence="3" id="KW-1185">Reference proteome</keyword>
<protein>
    <submittedName>
        <fullName evidence="2">Uncharacterized protein</fullName>
    </submittedName>
</protein>
<evidence type="ECO:0000256" key="1">
    <source>
        <dbReference type="SAM" id="MobiDB-lite"/>
    </source>
</evidence>
<dbReference type="EMBL" id="JBBNAG010000011">
    <property type="protein sequence ID" value="KAK9094701.1"/>
    <property type="molecule type" value="Genomic_DNA"/>
</dbReference>
<feature type="compositionally biased region" description="Polar residues" evidence="1">
    <location>
        <begin position="18"/>
        <end position="35"/>
    </location>
</feature>
<feature type="compositionally biased region" description="Polar residues" evidence="1">
    <location>
        <begin position="51"/>
        <end position="60"/>
    </location>
</feature>
<accession>A0AAP0EJL9</accession>
<evidence type="ECO:0000313" key="2">
    <source>
        <dbReference type="EMBL" id="KAK9094701.1"/>
    </source>
</evidence>
<name>A0AAP0EJL9_9MAGN</name>
<feature type="compositionally biased region" description="Basic and acidic residues" evidence="1">
    <location>
        <begin position="1"/>
        <end position="13"/>
    </location>
</feature>